<comment type="caution">
    <text evidence="1">The sequence shown here is derived from an EMBL/GenBank/DDBJ whole genome shotgun (WGS) entry which is preliminary data.</text>
</comment>
<evidence type="ECO:0000313" key="2">
    <source>
        <dbReference type="Proteomes" id="UP001143910"/>
    </source>
</evidence>
<name>A0ACC1MYK6_9HYPO</name>
<keyword evidence="2" id="KW-1185">Reference proteome</keyword>
<protein>
    <submittedName>
        <fullName evidence="1">Uncharacterized protein</fullName>
    </submittedName>
</protein>
<organism evidence="1 2">
    <name type="scientific">Zarea fungicola</name>
    <dbReference type="NCBI Taxonomy" id="93591"/>
    <lineage>
        <taxon>Eukaryota</taxon>
        <taxon>Fungi</taxon>
        <taxon>Dikarya</taxon>
        <taxon>Ascomycota</taxon>
        <taxon>Pezizomycotina</taxon>
        <taxon>Sordariomycetes</taxon>
        <taxon>Hypocreomycetidae</taxon>
        <taxon>Hypocreales</taxon>
        <taxon>Cordycipitaceae</taxon>
        <taxon>Zarea</taxon>
    </lineage>
</organism>
<sequence length="158" mass="16007">MDPTGAAPVTAEKRDVEKKATEPGAVVGPVSTPTATAGAGDDSDPDEDDLDDLDDMLEDFSTVKLDSTKTADAAAKSSGPAPVKPDVTVNPEDLTEEDFAQQLQDGMASLLGELGQSPEMQAEFENLFKGMAPAAANEGGASGAGSSGTAGEAHAELR</sequence>
<accession>A0ACC1MYK6</accession>
<reference evidence="1" key="1">
    <citation type="submission" date="2022-08" db="EMBL/GenBank/DDBJ databases">
        <title>Genome Sequence of Lecanicillium fungicola.</title>
        <authorList>
            <person name="Buettner E."/>
        </authorList>
    </citation>
    <scope>NUCLEOTIDE SEQUENCE</scope>
    <source>
        <strain evidence="1">Babe33</strain>
    </source>
</reference>
<evidence type="ECO:0000313" key="1">
    <source>
        <dbReference type="EMBL" id="KAJ2971319.1"/>
    </source>
</evidence>
<dbReference type="EMBL" id="JANJQO010001364">
    <property type="protein sequence ID" value="KAJ2971319.1"/>
    <property type="molecule type" value="Genomic_DNA"/>
</dbReference>
<proteinExistence type="predicted"/>
<gene>
    <name evidence="1" type="ORF">NQ176_g7753</name>
</gene>
<dbReference type="Proteomes" id="UP001143910">
    <property type="component" value="Unassembled WGS sequence"/>
</dbReference>